<keyword evidence="1" id="KW-0812">Transmembrane</keyword>
<evidence type="ECO:0000256" key="1">
    <source>
        <dbReference type="SAM" id="Phobius"/>
    </source>
</evidence>
<protein>
    <submittedName>
        <fullName evidence="2">Uncharacterized protein</fullName>
    </submittedName>
</protein>
<dbReference type="Proteomes" id="UP001160148">
    <property type="component" value="Unassembled WGS sequence"/>
</dbReference>
<gene>
    <name evidence="2" type="ORF">MEUPH1_LOCUS4939</name>
</gene>
<dbReference type="AlphaFoldDB" id="A0AAV0VX85"/>
<comment type="caution">
    <text evidence="2">The sequence shown here is derived from an EMBL/GenBank/DDBJ whole genome shotgun (WGS) entry which is preliminary data.</text>
</comment>
<name>A0AAV0VX85_9HEMI</name>
<organism evidence="2 3">
    <name type="scientific">Macrosiphum euphorbiae</name>
    <name type="common">potato aphid</name>
    <dbReference type="NCBI Taxonomy" id="13131"/>
    <lineage>
        <taxon>Eukaryota</taxon>
        <taxon>Metazoa</taxon>
        <taxon>Ecdysozoa</taxon>
        <taxon>Arthropoda</taxon>
        <taxon>Hexapoda</taxon>
        <taxon>Insecta</taxon>
        <taxon>Pterygota</taxon>
        <taxon>Neoptera</taxon>
        <taxon>Paraneoptera</taxon>
        <taxon>Hemiptera</taxon>
        <taxon>Sternorrhyncha</taxon>
        <taxon>Aphidomorpha</taxon>
        <taxon>Aphidoidea</taxon>
        <taxon>Aphididae</taxon>
        <taxon>Macrosiphini</taxon>
        <taxon>Macrosiphum</taxon>
    </lineage>
</organism>
<proteinExistence type="predicted"/>
<feature type="transmembrane region" description="Helical" evidence="1">
    <location>
        <begin position="65"/>
        <end position="84"/>
    </location>
</feature>
<reference evidence="2 3" key="1">
    <citation type="submission" date="2023-01" db="EMBL/GenBank/DDBJ databases">
        <authorList>
            <person name="Whitehead M."/>
        </authorList>
    </citation>
    <scope>NUCLEOTIDE SEQUENCE [LARGE SCALE GENOMIC DNA]</scope>
</reference>
<keyword evidence="1" id="KW-0472">Membrane</keyword>
<feature type="transmembrane region" description="Helical" evidence="1">
    <location>
        <begin position="161"/>
        <end position="184"/>
    </location>
</feature>
<keyword evidence="1" id="KW-1133">Transmembrane helix</keyword>
<evidence type="ECO:0000313" key="2">
    <source>
        <dbReference type="EMBL" id="CAI6348240.1"/>
    </source>
</evidence>
<accession>A0AAV0VX85</accession>
<evidence type="ECO:0000313" key="3">
    <source>
        <dbReference type="Proteomes" id="UP001160148"/>
    </source>
</evidence>
<dbReference type="EMBL" id="CARXXK010000001">
    <property type="protein sequence ID" value="CAI6348240.1"/>
    <property type="molecule type" value="Genomic_DNA"/>
</dbReference>
<sequence>MFALLGGFGENKQPAAHILAYCNVTPPTCGGYVGRCVPLWWKILGSRTYRSFETTARVRPSTMRFLWVCVAVLSGLVAVGRCFVFTPEPMKAAANILRGVLAYDREWQTILTQQLDPGEVDFEGKLDELDLTPAPGTGITPHTIIQRLVTRRSTTGTQLMYGIRVLGIALVNQFITTLMVHSYLASKFADRKEADPASMRVGISKIQVSLVNFASKAAFFGHPIDFFRQLNDGINEFLDENKDMLDSKKTNMIQATRTKIMDFLTTFFDATKEKITKVSHSYKNLDDTEIREIMNSLKLRGELPKVIDKKMDRHDLYNMIIYIDDYGQVNVKSVGLDFGEKRFKINKYIPKDDDPNI</sequence>
<keyword evidence="3" id="KW-1185">Reference proteome</keyword>